<gene>
    <name evidence="1" type="ORF">HQ38_04450</name>
</gene>
<protein>
    <submittedName>
        <fullName evidence="1">Uncharacterized protein</fullName>
    </submittedName>
</protein>
<dbReference type="EMBL" id="JQJC01000012">
    <property type="protein sequence ID" value="KGN95044.1"/>
    <property type="molecule type" value="Genomic_DNA"/>
</dbReference>
<sequence length="59" mass="6902">MEQEKETVQKYSETISPLRDETANTASIGKEERFKFVVQVYLQIVRKESKNISIFCIFA</sequence>
<dbReference type="Proteomes" id="UP000030136">
    <property type="component" value="Unassembled WGS sequence"/>
</dbReference>
<accession>A0AB34PFN6</accession>
<comment type="caution">
    <text evidence="1">The sequence shown here is derived from an EMBL/GenBank/DDBJ whole genome shotgun (WGS) entry which is preliminary data.</text>
</comment>
<reference evidence="1 2" key="1">
    <citation type="submission" date="2014-08" db="EMBL/GenBank/DDBJ databases">
        <title>Porphyromonas crevioricanis strain:COT-253_OH1447 Genome sequencing.</title>
        <authorList>
            <person name="Wallis C."/>
            <person name="Deusch O."/>
            <person name="O'Flynn C."/>
            <person name="Davis I."/>
            <person name="Jospin G."/>
            <person name="Darling A.E."/>
            <person name="Coil D.A."/>
            <person name="Alexiev A."/>
            <person name="Horsfall A."/>
            <person name="Kirkwood N."/>
            <person name="Harris S."/>
            <person name="Eisen J.A."/>
        </authorList>
    </citation>
    <scope>NUCLEOTIDE SEQUENCE [LARGE SCALE GENOMIC DNA]</scope>
    <source>
        <strain evidence="2">COT-253 OH1447</strain>
    </source>
</reference>
<evidence type="ECO:0000313" key="2">
    <source>
        <dbReference type="Proteomes" id="UP000030136"/>
    </source>
</evidence>
<proteinExistence type="predicted"/>
<name>A0AB34PFN6_9PORP</name>
<organism evidence="1 2">
    <name type="scientific">Porphyromonas crevioricanis</name>
    <dbReference type="NCBI Taxonomy" id="393921"/>
    <lineage>
        <taxon>Bacteria</taxon>
        <taxon>Pseudomonadati</taxon>
        <taxon>Bacteroidota</taxon>
        <taxon>Bacteroidia</taxon>
        <taxon>Bacteroidales</taxon>
        <taxon>Porphyromonadaceae</taxon>
        <taxon>Porphyromonas</taxon>
    </lineage>
</organism>
<evidence type="ECO:0000313" key="1">
    <source>
        <dbReference type="EMBL" id="KGN95044.1"/>
    </source>
</evidence>
<dbReference type="AlphaFoldDB" id="A0AB34PFN6"/>